<evidence type="ECO:0000256" key="2">
    <source>
        <dbReference type="SAM" id="SignalP"/>
    </source>
</evidence>
<evidence type="ECO:0000259" key="3">
    <source>
        <dbReference type="Pfam" id="PF13505"/>
    </source>
</evidence>
<feature type="signal peptide" evidence="2">
    <location>
        <begin position="1"/>
        <end position="19"/>
    </location>
</feature>
<dbReference type="SUPFAM" id="SSF56925">
    <property type="entry name" value="OMPA-like"/>
    <property type="match status" value="1"/>
</dbReference>
<dbReference type="OrthoDB" id="794473at2"/>
<dbReference type="Gene3D" id="2.40.160.20">
    <property type="match status" value="1"/>
</dbReference>
<dbReference type="Proteomes" id="UP000215002">
    <property type="component" value="Chromosome"/>
</dbReference>
<evidence type="ECO:0000313" key="4">
    <source>
        <dbReference type="EMBL" id="ASU36611.1"/>
    </source>
</evidence>
<gene>
    <name evidence="4" type="ORF">MuYL_4728</name>
</gene>
<proteinExistence type="predicted"/>
<feature type="domain" description="Outer membrane protein beta-barrel" evidence="3">
    <location>
        <begin position="10"/>
        <end position="183"/>
    </location>
</feature>
<feature type="chain" id="PRO_5012623710" evidence="2">
    <location>
        <begin position="20"/>
        <end position="203"/>
    </location>
</feature>
<name>A0A223P481_9SPHI</name>
<reference evidence="4 5" key="1">
    <citation type="submission" date="2017-08" db="EMBL/GenBank/DDBJ databases">
        <title>Complete genome sequence of Mucilaginibacter sp. strain BJC16-A31.</title>
        <authorList>
            <consortium name="Henan University of Science and Technology"/>
            <person name="You X."/>
        </authorList>
    </citation>
    <scope>NUCLEOTIDE SEQUENCE [LARGE SCALE GENOMIC DNA]</scope>
    <source>
        <strain evidence="4 5">BJC16-A31</strain>
    </source>
</reference>
<dbReference type="KEGG" id="muc:MuYL_4728"/>
<dbReference type="InterPro" id="IPR011250">
    <property type="entry name" value="OMP/PagP_B-barrel"/>
</dbReference>
<dbReference type="InterPro" id="IPR027385">
    <property type="entry name" value="Beta-barrel_OMP"/>
</dbReference>
<dbReference type="RefSeq" id="WP_094572608.1">
    <property type="nucleotide sequence ID" value="NZ_CP022743.1"/>
</dbReference>
<accession>A0A223P481</accession>
<dbReference type="AlphaFoldDB" id="A0A223P481"/>
<evidence type="ECO:0000313" key="5">
    <source>
        <dbReference type="Proteomes" id="UP000215002"/>
    </source>
</evidence>
<keyword evidence="5" id="KW-1185">Reference proteome</keyword>
<organism evidence="4 5">
    <name type="scientific">Mucilaginibacter xinganensis</name>
    <dbReference type="NCBI Taxonomy" id="1234841"/>
    <lineage>
        <taxon>Bacteria</taxon>
        <taxon>Pseudomonadati</taxon>
        <taxon>Bacteroidota</taxon>
        <taxon>Sphingobacteriia</taxon>
        <taxon>Sphingobacteriales</taxon>
        <taxon>Sphingobacteriaceae</taxon>
        <taxon>Mucilaginibacter</taxon>
    </lineage>
</organism>
<dbReference type="EMBL" id="CP022743">
    <property type="protein sequence ID" value="ASU36611.1"/>
    <property type="molecule type" value="Genomic_DNA"/>
</dbReference>
<keyword evidence="1 2" id="KW-0732">Signal</keyword>
<dbReference type="Pfam" id="PF13505">
    <property type="entry name" value="OMP_b-brl"/>
    <property type="match status" value="1"/>
</dbReference>
<protein>
    <submittedName>
        <fullName evidence="4">Outer membrane protein beta-barrel domain-containing protein</fullName>
    </submittedName>
</protein>
<sequence>MIKKYFLTALCLLAFLINANCQTEKFTSRLYFPGAIGINIPSGDQQTSIRSGFTLNTAMEYRPQYTNAIFFRFNYDALTNHYKSILSQLPTNVTSGKLSAAFFMVGAGYRRKLNGISVYGLIQPGYNSSGYDAVTNNSSGVAVNSISRNYPALKISAGIEYYLAPHFALVMETGYYHLFEHSRTYILNPDYVSYSIGFTTTLF</sequence>
<evidence type="ECO:0000256" key="1">
    <source>
        <dbReference type="ARBA" id="ARBA00022729"/>
    </source>
</evidence>